<evidence type="ECO:0000259" key="3">
    <source>
        <dbReference type="Pfam" id="PF16344"/>
    </source>
</evidence>
<gene>
    <name evidence="4" type="ORF">DXA50_19285</name>
</gene>
<evidence type="ECO:0000256" key="1">
    <source>
        <dbReference type="SAM" id="Phobius"/>
    </source>
</evidence>
<dbReference type="OrthoDB" id="1097171at2"/>
<dbReference type="Pfam" id="PF16344">
    <property type="entry name" value="FecR_C"/>
    <property type="match status" value="1"/>
</dbReference>
<dbReference type="RefSeq" id="WP_117722635.1">
    <property type="nucleotide sequence ID" value="NZ_CAMFYF010000141.1"/>
</dbReference>
<evidence type="ECO:0000313" key="5">
    <source>
        <dbReference type="Proteomes" id="UP000286063"/>
    </source>
</evidence>
<keyword evidence="1" id="KW-1133">Transmembrane helix</keyword>
<name>A0A413II69_9BACT</name>
<comment type="caution">
    <text evidence="4">The sequence shown here is derived from an EMBL/GenBank/DDBJ whole genome shotgun (WGS) entry which is preliminary data.</text>
</comment>
<sequence length="378" mass="43070">MMQIKKEIEEANKILKEIAEALDTEDWEHVVPHDDYLKKEIGTPQQLYDNIKLHESFNVKNALGKFTQRTQSPRKIKTIYKYVTAACILLSSLIYFTFHYWGEEKPQLTSHSLQHAYLVLDNGQHINLNQKVNLDKGGVKITNSESSKIIYTANPNAETATPNKLIVPLGAEKYILQLSDGTIVKMNVGSELTFPSVFTGDHRIVELSGEAYFDVTHSTIPFIVRSKNMDVKVLGTTFNMMVYPEEPVINTTLISGKVIVTCHSDKDSITQTAVLTPGMQANYQKEVQRLEINPVDCEYHTAWTKGELSFENASIEEIMRIISRNYNLKIVFDSEELKAIKCFISIRKEKGFEEILKVINMATGVQFRTENDVIHIYK</sequence>
<dbReference type="Pfam" id="PF04773">
    <property type="entry name" value="FecR"/>
    <property type="match status" value="1"/>
</dbReference>
<dbReference type="InterPro" id="IPR006860">
    <property type="entry name" value="FecR"/>
</dbReference>
<dbReference type="Gene3D" id="2.60.120.1440">
    <property type="match status" value="1"/>
</dbReference>
<feature type="domain" description="FecR protein" evidence="2">
    <location>
        <begin position="176"/>
        <end position="258"/>
    </location>
</feature>
<evidence type="ECO:0000313" key="4">
    <source>
        <dbReference type="EMBL" id="RGY11442.1"/>
    </source>
</evidence>
<dbReference type="AlphaFoldDB" id="A0A413II69"/>
<feature type="domain" description="Protein FecR C-terminal" evidence="3">
    <location>
        <begin position="308"/>
        <end position="376"/>
    </location>
</feature>
<dbReference type="Proteomes" id="UP000286063">
    <property type="component" value="Unassembled WGS sequence"/>
</dbReference>
<keyword evidence="1" id="KW-0812">Transmembrane</keyword>
<reference evidence="4 5" key="1">
    <citation type="submission" date="2018-08" db="EMBL/GenBank/DDBJ databases">
        <title>A genome reference for cultivated species of the human gut microbiota.</title>
        <authorList>
            <person name="Zou Y."/>
            <person name="Xue W."/>
            <person name="Luo G."/>
        </authorList>
    </citation>
    <scope>NUCLEOTIDE SEQUENCE [LARGE SCALE GENOMIC DNA]</scope>
    <source>
        <strain evidence="4 5">OF02-7</strain>
    </source>
</reference>
<dbReference type="PANTHER" id="PTHR30273">
    <property type="entry name" value="PERIPLASMIC SIGNAL SENSOR AND SIGMA FACTOR ACTIVATOR FECR-RELATED"/>
    <property type="match status" value="1"/>
</dbReference>
<evidence type="ECO:0000259" key="2">
    <source>
        <dbReference type="Pfam" id="PF04773"/>
    </source>
</evidence>
<dbReference type="InterPro" id="IPR032508">
    <property type="entry name" value="FecR_C"/>
</dbReference>
<dbReference type="InterPro" id="IPR012373">
    <property type="entry name" value="Ferrdict_sens_TM"/>
</dbReference>
<feature type="transmembrane region" description="Helical" evidence="1">
    <location>
        <begin position="79"/>
        <end position="101"/>
    </location>
</feature>
<proteinExistence type="predicted"/>
<dbReference type="EMBL" id="QSCR01000054">
    <property type="protein sequence ID" value="RGY11442.1"/>
    <property type="molecule type" value="Genomic_DNA"/>
</dbReference>
<dbReference type="Gene3D" id="3.55.50.30">
    <property type="match status" value="1"/>
</dbReference>
<accession>A0A413II69</accession>
<organism evidence="4 5">
    <name type="scientific">Butyricimonas virosa</name>
    <dbReference type="NCBI Taxonomy" id="544645"/>
    <lineage>
        <taxon>Bacteria</taxon>
        <taxon>Pseudomonadati</taxon>
        <taxon>Bacteroidota</taxon>
        <taxon>Bacteroidia</taxon>
        <taxon>Bacteroidales</taxon>
        <taxon>Odoribacteraceae</taxon>
        <taxon>Butyricimonas</taxon>
    </lineage>
</organism>
<dbReference type="GO" id="GO:0016989">
    <property type="term" value="F:sigma factor antagonist activity"/>
    <property type="evidence" value="ECO:0007669"/>
    <property type="project" value="TreeGrafter"/>
</dbReference>
<protein>
    <submittedName>
        <fullName evidence="4">FecR family protein</fullName>
    </submittedName>
</protein>
<dbReference type="PANTHER" id="PTHR30273:SF2">
    <property type="entry name" value="PROTEIN FECR"/>
    <property type="match status" value="1"/>
</dbReference>
<keyword evidence="1" id="KW-0472">Membrane</keyword>